<keyword evidence="1" id="KW-0472">Membrane</keyword>
<accession>A0A6I6K133</accession>
<proteinExistence type="predicted"/>
<name>A0A6I6K133_9BACT</name>
<reference evidence="2 3" key="1">
    <citation type="submission" date="2019-11" db="EMBL/GenBank/DDBJ databases">
        <authorList>
            <person name="Zheng R.K."/>
            <person name="Sun C.M."/>
        </authorList>
    </citation>
    <scope>NUCLEOTIDE SEQUENCE [LARGE SCALE GENOMIC DNA]</scope>
    <source>
        <strain evidence="2 3">WC007</strain>
    </source>
</reference>
<evidence type="ECO:0000313" key="3">
    <source>
        <dbReference type="Proteomes" id="UP000428260"/>
    </source>
</evidence>
<evidence type="ECO:0000256" key="1">
    <source>
        <dbReference type="SAM" id="Phobius"/>
    </source>
</evidence>
<dbReference type="Proteomes" id="UP000428260">
    <property type="component" value="Chromosome"/>
</dbReference>
<keyword evidence="1" id="KW-0812">Transmembrane</keyword>
<keyword evidence="3" id="KW-1185">Reference proteome</keyword>
<evidence type="ECO:0000313" key="2">
    <source>
        <dbReference type="EMBL" id="QGY46267.1"/>
    </source>
</evidence>
<dbReference type="KEGG" id="mcos:GM418_22165"/>
<dbReference type="EMBL" id="CP046401">
    <property type="protein sequence ID" value="QGY46267.1"/>
    <property type="molecule type" value="Genomic_DNA"/>
</dbReference>
<feature type="transmembrane region" description="Helical" evidence="1">
    <location>
        <begin position="60"/>
        <end position="84"/>
    </location>
</feature>
<dbReference type="AlphaFoldDB" id="A0A6I6K133"/>
<protein>
    <submittedName>
        <fullName evidence="2">Uncharacterized protein</fullName>
    </submittedName>
</protein>
<feature type="transmembrane region" description="Helical" evidence="1">
    <location>
        <begin position="96"/>
        <end position="118"/>
    </location>
</feature>
<sequence length="130" mass="14996">MKKQIFLYIMRNKNTSTDSERILNEILKSEPQYSLPGNFADMVANKAGRKFAWESYFKEFLIYLGVIAGIIAVAAAMAFIWFSADLKEWTTFLLSNISWVAGINILVIFILFADRVLLRYLFYKMSLKSA</sequence>
<keyword evidence="1" id="KW-1133">Transmembrane helix</keyword>
<organism evidence="2 3">
    <name type="scientific">Maribellus comscasis</name>
    <dbReference type="NCBI Taxonomy" id="2681766"/>
    <lineage>
        <taxon>Bacteria</taxon>
        <taxon>Pseudomonadati</taxon>
        <taxon>Bacteroidota</taxon>
        <taxon>Bacteroidia</taxon>
        <taxon>Marinilabiliales</taxon>
        <taxon>Prolixibacteraceae</taxon>
        <taxon>Maribellus</taxon>
    </lineage>
</organism>
<dbReference type="RefSeq" id="WP_158869404.1">
    <property type="nucleotide sequence ID" value="NZ_CP046401.1"/>
</dbReference>
<gene>
    <name evidence="2" type="ORF">GM418_22165</name>
</gene>